<reference evidence="2" key="1">
    <citation type="submission" date="2020-08" db="EMBL/GenBank/DDBJ databases">
        <title>Plant Genome Project.</title>
        <authorList>
            <person name="Zhang R.-G."/>
        </authorList>
    </citation>
    <scope>NUCLEOTIDE SEQUENCE</scope>
    <source>
        <strain evidence="2">WSP0</strain>
        <tissue evidence="2">Leaf</tissue>
    </source>
</reference>
<protein>
    <submittedName>
        <fullName evidence="2">Uncharacterized protein</fullName>
    </submittedName>
</protein>
<sequence>MSSRMPSPFFTKQLTAFEVWLDHGSEHKKPPEQLPIVLQVWLFAWFYLVNVIGFVHLCFWDDSSIWVGTIPRYGYLGRTSGLVCWNISICSKVVANYYTGATADSWSTSLSSMKHVRGSTWRKNSDEIRKILGHSIAADNIHEIMAVDGLVSLRNSSLLECQSITSPGPLLRPVVKGRSDVNDRCELCDDLSILGEKSIHQAIEKLERRLNRSRRKIRKKKSLSEFGFKEAKMLKKYKKIPASSLSSHDICNRNFLLIKQARKCMDIGATLGVTYYGGERENIKKYIELEVGEMSDKEFNGIVYGFDDVEEDASISVEF</sequence>
<dbReference type="PANTHER" id="PTHR12848">
    <property type="entry name" value="REGULATORY-ASSOCIATED PROTEIN OF MTOR"/>
    <property type="match status" value="1"/>
</dbReference>
<dbReference type="GO" id="GO:0005737">
    <property type="term" value="C:cytoplasm"/>
    <property type="evidence" value="ECO:0007669"/>
    <property type="project" value="TreeGrafter"/>
</dbReference>
<dbReference type="GO" id="GO:0071230">
    <property type="term" value="P:cellular response to amino acid stimulus"/>
    <property type="evidence" value="ECO:0007669"/>
    <property type="project" value="TreeGrafter"/>
</dbReference>
<dbReference type="EMBL" id="JACTNZ010000001">
    <property type="protein sequence ID" value="KAG5566451.1"/>
    <property type="molecule type" value="Genomic_DNA"/>
</dbReference>
<evidence type="ECO:0000313" key="3">
    <source>
        <dbReference type="Proteomes" id="UP000823749"/>
    </source>
</evidence>
<proteinExistence type="predicted"/>
<feature type="coiled-coil region" evidence="1">
    <location>
        <begin position="196"/>
        <end position="223"/>
    </location>
</feature>
<dbReference type="PROSITE" id="PS50890">
    <property type="entry name" value="PUA"/>
    <property type="match status" value="1"/>
</dbReference>
<dbReference type="PANTHER" id="PTHR12848:SF16">
    <property type="entry name" value="REGULATORY-ASSOCIATED PROTEIN OF MTOR"/>
    <property type="match status" value="1"/>
</dbReference>
<evidence type="ECO:0000256" key="1">
    <source>
        <dbReference type="SAM" id="Coils"/>
    </source>
</evidence>
<name>A0AAV6LNF2_9ERIC</name>
<dbReference type="InterPro" id="IPR004083">
    <property type="entry name" value="Raptor"/>
</dbReference>
<keyword evidence="3" id="KW-1185">Reference proteome</keyword>
<dbReference type="Proteomes" id="UP000823749">
    <property type="component" value="Chromosome 1"/>
</dbReference>
<dbReference type="GO" id="GO:0031929">
    <property type="term" value="P:TOR signaling"/>
    <property type="evidence" value="ECO:0007669"/>
    <property type="project" value="InterPro"/>
</dbReference>
<dbReference type="AlphaFoldDB" id="A0AAV6LNF2"/>
<dbReference type="GO" id="GO:0031931">
    <property type="term" value="C:TORC1 complex"/>
    <property type="evidence" value="ECO:0007669"/>
    <property type="project" value="InterPro"/>
</dbReference>
<comment type="caution">
    <text evidence="2">The sequence shown here is derived from an EMBL/GenBank/DDBJ whole genome shotgun (WGS) entry which is preliminary data.</text>
</comment>
<organism evidence="2 3">
    <name type="scientific">Rhododendron griersonianum</name>
    <dbReference type="NCBI Taxonomy" id="479676"/>
    <lineage>
        <taxon>Eukaryota</taxon>
        <taxon>Viridiplantae</taxon>
        <taxon>Streptophyta</taxon>
        <taxon>Embryophyta</taxon>
        <taxon>Tracheophyta</taxon>
        <taxon>Spermatophyta</taxon>
        <taxon>Magnoliopsida</taxon>
        <taxon>eudicotyledons</taxon>
        <taxon>Gunneridae</taxon>
        <taxon>Pentapetalae</taxon>
        <taxon>asterids</taxon>
        <taxon>Ericales</taxon>
        <taxon>Ericaceae</taxon>
        <taxon>Ericoideae</taxon>
        <taxon>Rhodoreae</taxon>
        <taxon>Rhododendron</taxon>
    </lineage>
</organism>
<dbReference type="GO" id="GO:0030674">
    <property type="term" value="F:protein-macromolecule adaptor activity"/>
    <property type="evidence" value="ECO:0007669"/>
    <property type="project" value="TreeGrafter"/>
</dbReference>
<evidence type="ECO:0000313" key="2">
    <source>
        <dbReference type="EMBL" id="KAG5566451.1"/>
    </source>
</evidence>
<dbReference type="GO" id="GO:0030307">
    <property type="term" value="P:positive regulation of cell growth"/>
    <property type="evidence" value="ECO:0007669"/>
    <property type="project" value="TreeGrafter"/>
</dbReference>
<accession>A0AAV6LNF2</accession>
<gene>
    <name evidence="2" type="ORF">RHGRI_002127</name>
</gene>
<keyword evidence="1" id="KW-0175">Coiled coil</keyword>
<dbReference type="GO" id="GO:0009267">
    <property type="term" value="P:cellular response to starvation"/>
    <property type="evidence" value="ECO:0007669"/>
    <property type="project" value="TreeGrafter"/>
</dbReference>
<dbReference type="GO" id="GO:0010506">
    <property type="term" value="P:regulation of autophagy"/>
    <property type="evidence" value="ECO:0007669"/>
    <property type="project" value="TreeGrafter"/>
</dbReference>